<evidence type="ECO:0000313" key="5">
    <source>
        <dbReference type="EMBL" id="ABC27123.1"/>
    </source>
</evidence>
<dbReference type="SUPFAM" id="SSF46689">
    <property type="entry name" value="Homeodomain-like"/>
    <property type="match status" value="2"/>
</dbReference>
<dbReference type="Proteomes" id="UP000000238">
    <property type="component" value="Chromosome"/>
</dbReference>
<dbReference type="HOGENOM" id="CLU_000445_88_9_6"/>
<dbReference type="eggNOG" id="COG2207">
    <property type="taxonomic scope" value="Bacteria"/>
</dbReference>
<keyword evidence="3" id="KW-0804">Transcription</keyword>
<keyword evidence="2 5" id="KW-0238">DNA-binding</keyword>
<feature type="domain" description="HTH araC/xylS-type" evidence="4">
    <location>
        <begin position="179"/>
        <end position="277"/>
    </location>
</feature>
<evidence type="ECO:0000259" key="4">
    <source>
        <dbReference type="PROSITE" id="PS01124"/>
    </source>
</evidence>
<organism evidence="5 6">
    <name type="scientific">Hahella chejuensis (strain KCTC 2396)</name>
    <dbReference type="NCBI Taxonomy" id="349521"/>
    <lineage>
        <taxon>Bacteria</taxon>
        <taxon>Pseudomonadati</taxon>
        <taxon>Pseudomonadota</taxon>
        <taxon>Gammaproteobacteria</taxon>
        <taxon>Oceanospirillales</taxon>
        <taxon>Hahellaceae</taxon>
        <taxon>Hahella</taxon>
    </lineage>
</organism>
<keyword evidence="1" id="KW-0805">Transcription regulation</keyword>
<dbReference type="AlphaFoldDB" id="Q2SQF1"/>
<dbReference type="PANTHER" id="PTHR43280">
    <property type="entry name" value="ARAC-FAMILY TRANSCRIPTIONAL REGULATOR"/>
    <property type="match status" value="1"/>
</dbReference>
<keyword evidence="6" id="KW-1185">Reference proteome</keyword>
<dbReference type="KEGG" id="hch:HCH_00207"/>
<dbReference type="OrthoDB" id="345413at2"/>
<evidence type="ECO:0000313" key="6">
    <source>
        <dbReference type="Proteomes" id="UP000000238"/>
    </source>
</evidence>
<dbReference type="STRING" id="349521.HCH_00207"/>
<proteinExistence type="predicted"/>
<dbReference type="RefSeq" id="WP_011394200.1">
    <property type="nucleotide sequence ID" value="NC_007645.1"/>
</dbReference>
<protein>
    <submittedName>
        <fullName evidence="5">AraC-type DNA-binding domain-containing protein</fullName>
    </submittedName>
</protein>
<evidence type="ECO:0000256" key="3">
    <source>
        <dbReference type="ARBA" id="ARBA00023163"/>
    </source>
</evidence>
<evidence type="ECO:0000256" key="1">
    <source>
        <dbReference type="ARBA" id="ARBA00023015"/>
    </source>
</evidence>
<evidence type="ECO:0000256" key="2">
    <source>
        <dbReference type="ARBA" id="ARBA00023125"/>
    </source>
</evidence>
<dbReference type="SMART" id="SM00342">
    <property type="entry name" value="HTH_ARAC"/>
    <property type="match status" value="1"/>
</dbReference>
<dbReference type="InterPro" id="IPR018060">
    <property type="entry name" value="HTH_AraC"/>
</dbReference>
<dbReference type="Pfam" id="PF12833">
    <property type="entry name" value="HTH_18"/>
    <property type="match status" value="1"/>
</dbReference>
<dbReference type="GO" id="GO:0003700">
    <property type="term" value="F:DNA-binding transcription factor activity"/>
    <property type="evidence" value="ECO:0007669"/>
    <property type="project" value="InterPro"/>
</dbReference>
<gene>
    <name evidence="5" type="ordered locus">HCH_00207</name>
</gene>
<reference evidence="5 6" key="1">
    <citation type="journal article" date="2005" name="Nucleic Acids Res.">
        <title>Genomic blueprint of Hahella chejuensis, a marine microbe producing an algicidal agent.</title>
        <authorList>
            <person name="Jeong H."/>
            <person name="Yim J.H."/>
            <person name="Lee C."/>
            <person name="Choi S.-H."/>
            <person name="Park Y.K."/>
            <person name="Yoon S.H."/>
            <person name="Hur C.-G."/>
            <person name="Kang H.-Y."/>
            <person name="Kim D."/>
            <person name="Lee H.H."/>
            <person name="Park K.H."/>
            <person name="Park S.-H."/>
            <person name="Park H.-S."/>
            <person name="Lee H.K."/>
            <person name="Oh T.K."/>
            <person name="Kim J.F."/>
        </authorList>
    </citation>
    <scope>NUCLEOTIDE SEQUENCE [LARGE SCALE GENOMIC DNA]</scope>
    <source>
        <strain evidence="5 6">KCTC 2396</strain>
    </source>
</reference>
<dbReference type="PROSITE" id="PS01124">
    <property type="entry name" value="HTH_ARAC_FAMILY_2"/>
    <property type="match status" value="1"/>
</dbReference>
<dbReference type="EMBL" id="CP000155">
    <property type="protein sequence ID" value="ABC27123.1"/>
    <property type="molecule type" value="Genomic_DNA"/>
</dbReference>
<sequence>MKTANVAAVAAPRGGSPHHYFGALADSPSLADAAHFEVAICCAGGAVLWDERRRLVLEPFSLVCFSSLHGVKQLHSNAEAWGLRLWLPLSFLAELCIPHRMKQKLLHGEICVADAAKALESETVARWAEELACQDDYLKDLVWDEIALLLRRLFKDAPGPDACVAKPAGEPKGSCRHVHKMVEYMNERYCDSISVADVAAHVRLHKNFAMGLFKQVLDMTILEYLTQLRVNHAARLLTTTSLRASQIAFESGFSSITRFYEVFSRSFSQSPCDYRKSRRV</sequence>
<accession>Q2SQF1</accession>
<dbReference type="InterPro" id="IPR009057">
    <property type="entry name" value="Homeodomain-like_sf"/>
</dbReference>
<dbReference type="Gene3D" id="1.10.10.60">
    <property type="entry name" value="Homeodomain-like"/>
    <property type="match status" value="2"/>
</dbReference>
<dbReference type="GO" id="GO:0043565">
    <property type="term" value="F:sequence-specific DNA binding"/>
    <property type="evidence" value="ECO:0007669"/>
    <property type="project" value="InterPro"/>
</dbReference>
<name>Q2SQF1_HAHCH</name>
<dbReference type="PANTHER" id="PTHR43280:SF2">
    <property type="entry name" value="HTH-TYPE TRANSCRIPTIONAL REGULATOR EXSA"/>
    <property type="match status" value="1"/>
</dbReference>